<evidence type="ECO:0000256" key="2">
    <source>
        <dbReference type="ARBA" id="ARBA00022763"/>
    </source>
</evidence>
<proteinExistence type="inferred from homology"/>
<accession>A0A1X1ULC0</accession>
<evidence type="ECO:0000256" key="3">
    <source>
        <dbReference type="ARBA" id="ARBA00025589"/>
    </source>
</evidence>
<dbReference type="AlphaFoldDB" id="A0A1X1ULC0"/>
<sequence length="510" mass="54887">MDWPAVAAAAAAGQSTTTPIAVTLANRVIACSSAARAAGVRRGLRRREAAARCPQLHVATADADRDARFFEVVIAAVDDLVPRAEVLRPGLLVLPVRGAARYFGSEAHAAERLIDAVAAAGAECQVGIADQLSTAVFAARAGRVVEPGGDAKFLSVLSIRQLATEPSLSGPGREELTDLLWRLGIRTIGQFAALSATDVASRFGADGRSAHRFARGEPERGPYGREPPGELEAVLDCDPPIDRVDAAAFAGRSLAGTLHQMLMSAGVGCTRLSIHAVTANGEELNRVWRCAEPLTEDATADRVRWQLDGWLSNRTARNPRPTAPVTVLRLQAVEVVSAEALQLPLWGGLGEEDRLRARRALVRVQGLLGPEAVRVPVLSGGRGPAERITLTPLGDEPVPHADPGLPWPGRLPDPSPAVLLDDPVELLDAQGNSIRVTSRGLFSADPARLVARGQDDPLRWWTGPWPVDERWWDPDRSAGRSARAQVLLESERALLLCYRQRRWYLEGIYE</sequence>
<dbReference type="Pfam" id="PF00817">
    <property type="entry name" value="IMS"/>
    <property type="match status" value="1"/>
</dbReference>
<evidence type="ECO:0000256" key="1">
    <source>
        <dbReference type="ARBA" id="ARBA00010945"/>
    </source>
</evidence>
<reference evidence="5 6" key="1">
    <citation type="submission" date="2016-01" db="EMBL/GenBank/DDBJ databases">
        <title>The new phylogeny of the genus Mycobacterium.</title>
        <authorList>
            <person name="Tarcisio F."/>
            <person name="Conor M."/>
            <person name="Antonella G."/>
            <person name="Elisabetta G."/>
            <person name="Giulia F.S."/>
            <person name="Sara T."/>
            <person name="Anna F."/>
            <person name="Clotilde B."/>
            <person name="Roberto B."/>
            <person name="Veronica D.S."/>
            <person name="Fabio R."/>
            <person name="Monica P."/>
            <person name="Olivier J."/>
            <person name="Enrico T."/>
            <person name="Nicola S."/>
        </authorList>
    </citation>
    <scope>NUCLEOTIDE SEQUENCE [LARGE SCALE GENOMIC DNA]</scope>
    <source>
        <strain evidence="5 6">DSM 44852</strain>
    </source>
</reference>
<dbReference type="STRING" id="292462.AWC05_08505"/>
<dbReference type="EMBL" id="LQOV01000002">
    <property type="protein sequence ID" value="ORV57581.1"/>
    <property type="molecule type" value="Genomic_DNA"/>
</dbReference>
<dbReference type="InterPro" id="IPR001126">
    <property type="entry name" value="UmuC"/>
</dbReference>
<dbReference type="RefSeq" id="WP_085219672.1">
    <property type="nucleotide sequence ID" value="NZ_AP022576.1"/>
</dbReference>
<evidence type="ECO:0000313" key="5">
    <source>
        <dbReference type="EMBL" id="ORV57581.1"/>
    </source>
</evidence>
<dbReference type="CDD" id="cd03468">
    <property type="entry name" value="PolY_like"/>
    <property type="match status" value="1"/>
</dbReference>
<dbReference type="OrthoDB" id="5244088at2"/>
<dbReference type="InterPro" id="IPR050356">
    <property type="entry name" value="SulA_CellDiv_inhibitor"/>
</dbReference>
<comment type="caution">
    <text evidence="5">The sequence shown here is derived from an EMBL/GenBank/DDBJ whole genome shotgun (WGS) entry which is preliminary data.</text>
</comment>
<dbReference type="InterPro" id="IPR043128">
    <property type="entry name" value="Rev_trsase/Diguanyl_cyclase"/>
</dbReference>
<dbReference type="Gene3D" id="3.40.1170.60">
    <property type="match status" value="1"/>
</dbReference>
<gene>
    <name evidence="5" type="ORF">AWC05_08505</name>
</gene>
<name>A0A1X1ULC0_MYCFL</name>
<dbReference type="InterPro" id="IPR043502">
    <property type="entry name" value="DNA/RNA_pol_sf"/>
</dbReference>
<feature type="domain" description="UmuC" evidence="4">
    <location>
        <begin position="16"/>
        <end position="137"/>
    </location>
</feature>
<dbReference type="Proteomes" id="UP000193010">
    <property type="component" value="Unassembled WGS sequence"/>
</dbReference>
<keyword evidence="6" id="KW-1185">Reference proteome</keyword>
<evidence type="ECO:0000259" key="4">
    <source>
        <dbReference type="Pfam" id="PF00817"/>
    </source>
</evidence>
<organism evidence="5 6">
    <name type="scientific">Mycobacterium florentinum</name>
    <dbReference type="NCBI Taxonomy" id="292462"/>
    <lineage>
        <taxon>Bacteria</taxon>
        <taxon>Bacillati</taxon>
        <taxon>Actinomycetota</taxon>
        <taxon>Actinomycetes</taxon>
        <taxon>Mycobacteriales</taxon>
        <taxon>Mycobacteriaceae</taxon>
        <taxon>Mycobacterium</taxon>
        <taxon>Mycobacterium simiae complex</taxon>
    </lineage>
</organism>
<comment type="similarity">
    <text evidence="1">Belongs to the DNA polymerase type-Y family.</text>
</comment>
<dbReference type="PANTHER" id="PTHR35369:SF2">
    <property type="entry name" value="BLR3025 PROTEIN"/>
    <property type="match status" value="1"/>
</dbReference>
<keyword evidence="2" id="KW-0227">DNA damage</keyword>
<dbReference type="PANTHER" id="PTHR35369">
    <property type="entry name" value="BLR3025 PROTEIN-RELATED"/>
    <property type="match status" value="1"/>
</dbReference>
<evidence type="ECO:0000313" key="6">
    <source>
        <dbReference type="Proteomes" id="UP000193010"/>
    </source>
</evidence>
<protein>
    <submittedName>
        <fullName evidence="5">DNA polymerase</fullName>
    </submittedName>
</protein>
<comment type="function">
    <text evidence="3">Poorly processive, error-prone DNA polymerase involved in untargeted mutagenesis. Copies undamaged DNA at stalled replication forks, which arise in vivo from mismatched or misaligned primer ends. These misaligned primers can be extended by PolIV. Exhibits no 3'-5' exonuclease (proofreading) activity. May be involved in translesional synthesis, in conjunction with the beta clamp from PolIII.</text>
</comment>
<dbReference type="GO" id="GO:0006281">
    <property type="term" value="P:DNA repair"/>
    <property type="evidence" value="ECO:0007669"/>
    <property type="project" value="InterPro"/>
</dbReference>
<dbReference type="SUPFAM" id="SSF56672">
    <property type="entry name" value="DNA/RNA polymerases"/>
    <property type="match status" value="1"/>
</dbReference>
<dbReference type="Gene3D" id="3.30.70.270">
    <property type="match status" value="1"/>
</dbReference>